<feature type="signal peptide" evidence="1">
    <location>
        <begin position="1"/>
        <end position="16"/>
    </location>
</feature>
<dbReference type="EMBL" id="MU004186">
    <property type="protein sequence ID" value="KAF2497690.1"/>
    <property type="molecule type" value="Genomic_DNA"/>
</dbReference>
<evidence type="ECO:0000256" key="1">
    <source>
        <dbReference type="SAM" id="SignalP"/>
    </source>
</evidence>
<keyword evidence="1" id="KW-0732">Signal</keyword>
<protein>
    <submittedName>
        <fullName evidence="2">Uncharacterized protein</fullName>
    </submittedName>
</protein>
<name>A0A6A6R182_9PEZI</name>
<reference evidence="2" key="1">
    <citation type="journal article" date="2020" name="Stud. Mycol.">
        <title>101 Dothideomycetes genomes: a test case for predicting lifestyles and emergence of pathogens.</title>
        <authorList>
            <person name="Haridas S."/>
            <person name="Albert R."/>
            <person name="Binder M."/>
            <person name="Bloem J."/>
            <person name="Labutti K."/>
            <person name="Salamov A."/>
            <person name="Andreopoulos B."/>
            <person name="Baker S."/>
            <person name="Barry K."/>
            <person name="Bills G."/>
            <person name="Bluhm B."/>
            <person name="Cannon C."/>
            <person name="Castanera R."/>
            <person name="Culley D."/>
            <person name="Daum C."/>
            <person name="Ezra D."/>
            <person name="Gonzalez J."/>
            <person name="Henrissat B."/>
            <person name="Kuo A."/>
            <person name="Liang C."/>
            <person name="Lipzen A."/>
            <person name="Lutzoni F."/>
            <person name="Magnuson J."/>
            <person name="Mondo S."/>
            <person name="Nolan M."/>
            <person name="Ohm R."/>
            <person name="Pangilinan J."/>
            <person name="Park H.-J."/>
            <person name="Ramirez L."/>
            <person name="Alfaro M."/>
            <person name="Sun H."/>
            <person name="Tritt A."/>
            <person name="Yoshinaga Y."/>
            <person name="Zwiers L.-H."/>
            <person name="Turgeon B."/>
            <person name="Goodwin S."/>
            <person name="Spatafora J."/>
            <person name="Crous P."/>
            <person name="Grigoriev I."/>
        </authorList>
    </citation>
    <scope>NUCLEOTIDE SEQUENCE</scope>
    <source>
        <strain evidence="2">CBS 269.34</strain>
    </source>
</reference>
<proteinExistence type="predicted"/>
<sequence>MIDLPALLWAFRGALCAGRRCALLGRAPFRRIGFIGLAALIRGPGRRHTTGRSSIGSLCSFGGHQSWAASGRAVLGVVRGRRAGLRQRAERSQQQRIASSTFAGRTRGAVCGGGGGELEDCECRSGTRERLRIWRNGGAKICRWAEVAAPLYLMSLHVYLARP</sequence>
<evidence type="ECO:0000313" key="2">
    <source>
        <dbReference type="EMBL" id="KAF2497690.1"/>
    </source>
</evidence>
<dbReference type="AlphaFoldDB" id="A0A6A6R182"/>
<keyword evidence="3" id="KW-1185">Reference proteome</keyword>
<gene>
    <name evidence="2" type="ORF">BU16DRAFT_321921</name>
</gene>
<organism evidence="2 3">
    <name type="scientific">Lophium mytilinum</name>
    <dbReference type="NCBI Taxonomy" id="390894"/>
    <lineage>
        <taxon>Eukaryota</taxon>
        <taxon>Fungi</taxon>
        <taxon>Dikarya</taxon>
        <taxon>Ascomycota</taxon>
        <taxon>Pezizomycotina</taxon>
        <taxon>Dothideomycetes</taxon>
        <taxon>Pleosporomycetidae</taxon>
        <taxon>Mytilinidiales</taxon>
        <taxon>Mytilinidiaceae</taxon>
        <taxon>Lophium</taxon>
    </lineage>
</organism>
<dbReference type="Proteomes" id="UP000799750">
    <property type="component" value="Unassembled WGS sequence"/>
</dbReference>
<feature type="chain" id="PRO_5025639507" evidence="1">
    <location>
        <begin position="17"/>
        <end position="163"/>
    </location>
</feature>
<evidence type="ECO:0000313" key="3">
    <source>
        <dbReference type="Proteomes" id="UP000799750"/>
    </source>
</evidence>
<accession>A0A6A6R182</accession>